<accession>A0ABQ4EBM5</accession>
<comment type="caution">
    <text evidence="2">The sequence shown here is derived from an EMBL/GenBank/DDBJ whole genome shotgun (WGS) entry which is preliminary data.</text>
</comment>
<sequence>MALDDIVAAMPGLDLVRDVPQELEAHERLLRFVRTSAGAVPKRDVADSRRAGPPSAPNPTVRITDKLY</sequence>
<keyword evidence="3" id="KW-1185">Reference proteome</keyword>
<dbReference type="Proteomes" id="UP000646749">
    <property type="component" value="Unassembled WGS sequence"/>
</dbReference>
<evidence type="ECO:0000313" key="3">
    <source>
        <dbReference type="Proteomes" id="UP000646749"/>
    </source>
</evidence>
<evidence type="ECO:0000313" key="2">
    <source>
        <dbReference type="EMBL" id="GIG92138.1"/>
    </source>
</evidence>
<evidence type="ECO:0000256" key="1">
    <source>
        <dbReference type="SAM" id="MobiDB-lite"/>
    </source>
</evidence>
<feature type="region of interest" description="Disordered" evidence="1">
    <location>
        <begin position="41"/>
        <end position="68"/>
    </location>
</feature>
<gene>
    <name evidence="2" type="ORF">Pen02_70740</name>
</gene>
<organism evidence="2 3">
    <name type="scientific">Plantactinospora endophytica</name>
    <dbReference type="NCBI Taxonomy" id="673535"/>
    <lineage>
        <taxon>Bacteria</taxon>
        <taxon>Bacillati</taxon>
        <taxon>Actinomycetota</taxon>
        <taxon>Actinomycetes</taxon>
        <taxon>Micromonosporales</taxon>
        <taxon>Micromonosporaceae</taxon>
        <taxon>Plantactinospora</taxon>
    </lineage>
</organism>
<name>A0ABQ4EBM5_9ACTN</name>
<dbReference type="EMBL" id="BONW01000042">
    <property type="protein sequence ID" value="GIG92138.1"/>
    <property type="molecule type" value="Genomic_DNA"/>
</dbReference>
<proteinExistence type="predicted"/>
<reference evidence="2 3" key="1">
    <citation type="submission" date="2021-01" db="EMBL/GenBank/DDBJ databases">
        <title>Whole genome shotgun sequence of Plantactinospora endophytica NBRC 110450.</title>
        <authorList>
            <person name="Komaki H."/>
            <person name="Tamura T."/>
        </authorList>
    </citation>
    <scope>NUCLEOTIDE SEQUENCE [LARGE SCALE GENOMIC DNA]</scope>
    <source>
        <strain evidence="2 3">NBRC 110450</strain>
    </source>
</reference>
<protein>
    <submittedName>
        <fullName evidence="2">Uncharacterized protein</fullName>
    </submittedName>
</protein>
<feature type="compositionally biased region" description="Basic and acidic residues" evidence="1">
    <location>
        <begin position="41"/>
        <end position="50"/>
    </location>
</feature>